<feature type="propeptide" id="PRO_5028544864" description="Removed in mature form; by autocatalysis" evidence="9">
    <location>
        <begin position="1"/>
        <end position="7"/>
    </location>
</feature>
<feature type="active site" description="Nucleophile" evidence="9 10">
    <location>
        <position position="8"/>
    </location>
</feature>
<dbReference type="InterPro" id="IPR029055">
    <property type="entry name" value="Ntn_hydrolases_N"/>
</dbReference>
<comment type="activity regulation">
    <text evidence="9">The formation of the proteasomal ATPase PAN-20S proteasome complex, via the docking of the C-termini of PAN into the intersubunit pockets in the alpha-rings, triggers opening of the gate for substrate entry. Interconversion between the open-gate and close-gate conformations leads to a dynamic regulation of the 20S proteasome proteolysis activity.</text>
</comment>
<dbReference type="EMBL" id="DSJT01000037">
    <property type="protein sequence ID" value="HEF87943.1"/>
    <property type="molecule type" value="Genomic_DNA"/>
</dbReference>
<dbReference type="InterPro" id="IPR001353">
    <property type="entry name" value="Proteasome_sua/b"/>
</dbReference>
<evidence type="ECO:0000313" key="11">
    <source>
        <dbReference type="EMBL" id="HEF87943.1"/>
    </source>
</evidence>
<evidence type="ECO:0000256" key="1">
    <source>
        <dbReference type="ARBA" id="ARBA00001198"/>
    </source>
</evidence>
<dbReference type="GO" id="GO:0019774">
    <property type="term" value="C:proteasome core complex, beta-subunit complex"/>
    <property type="evidence" value="ECO:0007669"/>
    <property type="project" value="UniProtKB-UniRule"/>
</dbReference>
<comment type="caution">
    <text evidence="11">The sequence shown here is derived from an EMBL/GenBank/DDBJ whole genome shotgun (WGS) entry which is preliminary data.</text>
</comment>
<keyword evidence="5 9" id="KW-0378">Hydrolase</keyword>
<comment type="subunit">
    <text evidence="9">The 20S proteasome core is composed of 14 alpha and 14 beta subunits that assemble into four stacked heptameric rings, resulting in a barrel-shaped structure. The two inner rings, each composed of seven catalytic beta subunits, are sandwiched by two outer rings, each composed of seven alpha subunits. The catalytic chamber with the active sites is on the inside of the barrel. Has a gated structure, the ends of the cylinder being occluded by the N-termini of the alpha-subunits. Is capped at one or both ends by the proteasome regulatory ATPase, PAN.</text>
</comment>
<dbReference type="GO" id="GO:0010498">
    <property type="term" value="P:proteasomal protein catabolic process"/>
    <property type="evidence" value="ECO:0007669"/>
    <property type="project" value="UniProtKB-UniRule"/>
</dbReference>
<proteinExistence type="inferred from homology"/>
<accession>A0A7C2FRN0</accession>
<evidence type="ECO:0000256" key="7">
    <source>
        <dbReference type="ARBA" id="ARBA00022942"/>
    </source>
</evidence>
<feature type="chain" id="PRO_5028544865" description="Proteasome subunit beta" evidence="9">
    <location>
        <begin position="8"/>
        <end position="206"/>
    </location>
</feature>
<evidence type="ECO:0000256" key="5">
    <source>
        <dbReference type="ARBA" id="ARBA00022801"/>
    </source>
</evidence>
<keyword evidence="2 9" id="KW-0963">Cytoplasm</keyword>
<comment type="catalytic activity">
    <reaction evidence="1 9">
        <text>Cleavage of peptide bonds with very broad specificity.</text>
        <dbReference type="EC" id="3.4.25.1"/>
    </reaction>
</comment>
<keyword evidence="3 9" id="KW-0645">Protease</keyword>
<comment type="subcellular location">
    <subcellularLocation>
        <location evidence="9">Cytoplasm</location>
    </subcellularLocation>
</comment>
<keyword evidence="6 9" id="KW-0068">Autocatalytic cleavage</keyword>
<dbReference type="AlphaFoldDB" id="A0A7C2FRN0"/>
<dbReference type="PROSITE" id="PS00854">
    <property type="entry name" value="PROTEASOME_BETA_1"/>
    <property type="match status" value="1"/>
</dbReference>
<dbReference type="GO" id="GO:0004298">
    <property type="term" value="F:threonine-type endopeptidase activity"/>
    <property type="evidence" value="ECO:0007669"/>
    <property type="project" value="UniProtKB-UniRule"/>
</dbReference>
<dbReference type="EC" id="3.4.25.1" evidence="9"/>
<evidence type="ECO:0000256" key="4">
    <source>
        <dbReference type="ARBA" id="ARBA00022698"/>
    </source>
</evidence>
<dbReference type="PRINTS" id="PR00141">
    <property type="entry name" value="PROTEASOME"/>
</dbReference>
<keyword evidence="4 9" id="KW-0888">Threonine protease</keyword>
<dbReference type="InterPro" id="IPR016050">
    <property type="entry name" value="Proteasome_bsu_CS"/>
</dbReference>
<evidence type="ECO:0000256" key="10">
    <source>
        <dbReference type="PIRSR" id="PIRSR600243-1"/>
    </source>
</evidence>
<dbReference type="PROSITE" id="PS51476">
    <property type="entry name" value="PROTEASOME_BETA_2"/>
    <property type="match status" value="1"/>
</dbReference>
<dbReference type="SUPFAM" id="SSF56235">
    <property type="entry name" value="N-terminal nucleophile aminohydrolases (Ntn hydrolases)"/>
    <property type="match status" value="1"/>
</dbReference>
<reference evidence="11" key="1">
    <citation type="journal article" date="2020" name="mSystems">
        <title>Genome- and Community-Level Interaction Insights into Carbon Utilization and Element Cycling Functions of Hydrothermarchaeota in Hydrothermal Sediment.</title>
        <authorList>
            <person name="Zhou Z."/>
            <person name="Liu Y."/>
            <person name="Xu W."/>
            <person name="Pan J."/>
            <person name="Luo Z.H."/>
            <person name="Li M."/>
        </authorList>
    </citation>
    <scope>NUCLEOTIDE SEQUENCE [LARGE SCALE GENOMIC DNA]</scope>
    <source>
        <strain evidence="11">SpSt-23</strain>
    </source>
</reference>
<evidence type="ECO:0000256" key="3">
    <source>
        <dbReference type="ARBA" id="ARBA00022670"/>
    </source>
</evidence>
<evidence type="ECO:0000256" key="2">
    <source>
        <dbReference type="ARBA" id="ARBA00022490"/>
    </source>
</evidence>
<evidence type="ECO:0000256" key="8">
    <source>
        <dbReference type="ARBA" id="ARBA00023145"/>
    </source>
</evidence>
<dbReference type="GO" id="GO:0005737">
    <property type="term" value="C:cytoplasm"/>
    <property type="evidence" value="ECO:0007669"/>
    <property type="project" value="UniProtKB-SubCell"/>
</dbReference>
<dbReference type="Pfam" id="PF00227">
    <property type="entry name" value="Proteasome"/>
    <property type="match status" value="1"/>
</dbReference>
<dbReference type="InterPro" id="IPR000243">
    <property type="entry name" value="Pept_T1A_subB"/>
</dbReference>
<dbReference type="Gene3D" id="3.60.20.10">
    <property type="entry name" value="Glutamine Phosphoribosylpyrophosphate, subunit 1, domain 1"/>
    <property type="match status" value="1"/>
</dbReference>
<organism evidence="11">
    <name type="scientific">Thermosphaera aggregans</name>
    <dbReference type="NCBI Taxonomy" id="54254"/>
    <lineage>
        <taxon>Archaea</taxon>
        <taxon>Thermoproteota</taxon>
        <taxon>Thermoprotei</taxon>
        <taxon>Desulfurococcales</taxon>
        <taxon>Desulfurococcaceae</taxon>
        <taxon>Thermosphaera</taxon>
    </lineage>
</organism>
<keyword evidence="7 9" id="KW-0647">Proteasome</keyword>
<name>A0A7C2FRN0_9CREN</name>
<sequence>MEKAASKTTTVGLVAGEYVVLAADKRATAGPMVYHKRVRKIMEITPYAAMTISGLVADAQFLVENARYVAKDYELKMGKRITIDALASRISLILSAYLRFSPFIVQLLLGGVDHEGPKLYYMDLYGSVSRERFMSTGSGSPVAFGVLEQGYREDLTLEEAKELAFKAVSSAIMRDSFTGEGVDIVVIGPEGVSEETRLFKKTLATV</sequence>
<keyword evidence="8 9" id="KW-0865">Zymogen</keyword>
<evidence type="ECO:0000256" key="9">
    <source>
        <dbReference type="HAMAP-Rule" id="MF_02113"/>
    </source>
</evidence>
<evidence type="ECO:0000256" key="6">
    <source>
        <dbReference type="ARBA" id="ARBA00022813"/>
    </source>
</evidence>
<dbReference type="InterPro" id="IPR019983">
    <property type="entry name" value="Pept_T1A_Psome_bsu_arc"/>
</dbReference>
<protein>
    <recommendedName>
        <fullName evidence="9">Proteasome subunit beta</fullName>
        <ecNumber evidence="9">3.4.25.1</ecNumber>
    </recommendedName>
    <alternativeName>
        <fullName evidence="9">20S proteasome beta subunit</fullName>
    </alternativeName>
    <alternativeName>
        <fullName evidence="9">Proteasome core protein PsmB</fullName>
    </alternativeName>
</protein>
<dbReference type="HAMAP" id="MF_02113_A">
    <property type="entry name" value="Proteasome_B_A"/>
    <property type="match status" value="1"/>
</dbReference>
<dbReference type="PANTHER" id="PTHR32194:SF0">
    <property type="entry name" value="ATP-DEPENDENT PROTEASE SUBUNIT HSLV"/>
    <property type="match status" value="1"/>
</dbReference>
<comment type="similarity">
    <text evidence="9">Belongs to the peptidase T1B family.</text>
</comment>
<comment type="function">
    <text evidence="9">Component of the proteasome core, a large protease complex with broad specificity involved in protein degradation.</text>
</comment>
<dbReference type="PANTHER" id="PTHR32194">
    <property type="entry name" value="METALLOPROTEASE TLDD"/>
    <property type="match status" value="1"/>
</dbReference>
<gene>
    <name evidence="9" type="primary">psmB</name>
    <name evidence="11" type="ORF">ENP55_06710</name>
</gene>
<dbReference type="InterPro" id="IPR023333">
    <property type="entry name" value="Proteasome_suB-type"/>
</dbReference>